<dbReference type="GO" id="GO:0005975">
    <property type="term" value="P:carbohydrate metabolic process"/>
    <property type="evidence" value="ECO:0007669"/>
    <property type="project" value="InterPro"/>
</dbReference>
<dbReference type="Proteomes" id="UP000023152">
    <property type="component" value="Unassembled WGS sequence"/>
</dbReference>
<dbReference type="PANTHER" id="PTHR43730">
    <property type="entry name" value="BETA-MANNOSIDASE"/>
    <property type="match status" value="1"/>
</dbReference>
<keyword evidence="6" id="KW-1185">Reference proteome</keyword>
<name>X6P0K9_RETFI</name>
<dbReference type="InterPro" id="IPR050887">
    <property type="entry name" value="Beta-mannosidase_GH2"/>
</dbReference>
<dbReference type="PANTHER" id="PTHR43730:SF1">
    <property type="entry name" value="BETA-MANNOSIDASE"/>
    <property type="match status" value="1"/>
</dbReference>
<keyword evidence="1" id="KW-0378">Hydrolase</keyword>
<proteinExistence type="predicted"/>
<protein>
    <recommendedName>
        <fullName evidence="4">Glycoside hydrolase family 2 catalytic domain-containing protein</fullName>
    </recommendedName>
</protein>
<evidence type="ECO:0000256" key="3">
    <source>
        <dbReference type="SAM" id="Phobius"/>
    </source>
</evidence>
<evidence type="ECO:0000259" key="4">
    <source>
        <dbReference type="Pfam" id="PF02836"/>
    </source>
</evidence>
<dbReference type="Gene3D" id="3.20.20.80">
    <property type="entry name" value="Glycosidases"/>
    <property type="match status" value="1"/>
</dbReference>
<dbReference type="InterPro" id="IPR017853">
    <property type="entry name" value="GH"/>
</dbReference>
<evidence type="ECO:0000256" key="2">
    <source>
        <dbReference type="SAM" id="MobiDB-lite"/>
    </source>
</evidence>
<reference evidence="5 6" key="1">
    <citation type="journal article" date="2013" name="Curr. Biol.">
        <title>The Genome of the Foraminiferan Reticulomyxa filosa.</title>
        <authorList>
            <person name="Glockner G."/>
            <person name="Hulsmann N."/>
            <person name="Schleicher M."/>
            <person name="Noegel A.A."/>
            <person name="Eichinger L."/>
            <person name="Gallinger C."/>
            <person name="Pawlowski J."/>
            <person name="Sierra R."/>
            <person name="Euteneuer U."/>
            <person name="Pillet L."/>
            <person name="Moustafa A."/>
            <person name="Platzer M."/>
            <person name="Groth M."/>
            <person name="Szafranski K."/>
            <person name="Schliwa M."/>
        </authorList>
    </citation>
    <scope>NUCLEOTIDE SEQUENCE [LARGE SCALE GENOMIC DNA]</scope>
</reference>
<feature type="domain" description="Glycoside hydrolase family 2 catalytic" evidence="4">
    <location>
        <begin position="10"/>
        <end position="79"/>
    </location>
</feature>
<evidence type="ECO:0000313" key="5">
    <source>
        <dbReference type="EMBL" id="ETO31067.1"/>
    </source>
</evidence>
<dbReference type="GO" id="GO:0004567">
    <property type="term" value="F:beta-mannosidase activity"/>
    <property type="evidence" value="ECO:0007669"/>
    <property type="project" value="TreeGrafter"/>
</dbReference>
<keyword evidence="1" id="KW-0326">Glycosidase</keyword>
<accession>X6P0K9</accession>
<keyword evidence="3" id="KW-1133">Transmembrane helix</keyword>
<dbReference type="Pfam" id="PF02836">
    <property type="entry name" value="Glyco_hydro_2_C"/>
    <property type="match status" value="1"/>
</dbReference>
<dbReference type="OrthoDB" id="2866996at2759"/>
<dbReference type="InterPro" id="IPR006103">
    <property type="entry name" value="Glyco_hydro_2_cat"/>
</dbReference>
<sequence>MWACANYWVRPEYLQSSAKEVRDNVRRLQYHPSIVIWAGNNENSCTANTSGEEPYRQLYFGTILNNITSLDNTRPTVASSPSNGDETEQNPCSNNPQNPFYGDVHSFRFCFFFCFFQSLYLYDIDCWNVSLYVRPRFMSEFGLQSWPSFITIKKYFPVDQLSWNSALVASFVHILMCCRILFLLLLLFYVYRQHHPDGQSQIENGIAMHYNTPDSGNNQTDFEAWLFLSQAYQGYCYKVEVEVILFFFFFFFFVNNDNNYNNNNN</sequence>
<keyword evidence="3" id="KW-0812">Transmembrane</keyword>
<dbReference type="AlphaFoldDB" id="X6P0K9"/>
<keyword evidence="3" id="KW-0472">Membrane</keyword>
<evidence type="ECO:0000313" key="6">
    <source>
        <dbReference type="Proteomes" id="UP000023152"/>
    </source>
</evidence>
<evidence type="ECO:0000256" key="1">
    <source>
        <dbReference type="ARBA" id="ARBA00023295"/>
    </source>
</evidence>
<feature type="transmembrane region" description="Helical" evidence="3">
    <location>
        <begin position="166"/>
        <end position="191"/>
    </location>
</feature>
<organism evidence="5 6">
    <name type="scientific">Reticulomyxa filosa</name>
    <dbReference type="NCBI Taxonomy" id="46433"/>
    <lineage>
        <taxon>Eukaryota</taxon>
        <taxon>Sar</taxon>
        <taxon>Rhizaria</taxon>
        <taxon>Retaria</taxon>
        <taxon>Foraminifera</taxon>
        <taxon>Monothalamids</taxon>
        <taxon>Reticulomyxidae</taxon>
        <taxon>Reticulomyxa</taxon>
    </lineage>
</organism>
<dbReference type="EMBL" id="ASPP01005153">
    <property type="protein sequence ID" value="ETO31067.1"/>
    <property type="molecule type" value="Genomic_DNA"/>
</dbReference>
<gene>
    <name evidence="5" type="ORF">RFI_06054</name>
</gene>
<feature type="transmembrane region" description="Helical" evidence="3">
    <location>
        <begin position="235"/>
        <end position="254"/>
    </location>
</feature>
<feature type="region of interest" description="Disordered" evidence="2">
    <location>
        <begin position="71"/>
        <end position="93"/>
    </location>
</feature>
<comment type="caution">
    <text evidence="5">The sequence shown here is derived from an EMBL/GenBank/DDBJ whole genome shotgun (WGS) entry which is preliminary data.</text>
</comment>
<dbReference type="SUPFAM" id="SSF51445">
    <property type="entry name" value="(Trans)glycosidases"/>
    <property type="match status" value="1"/>
</dbReference>
<dbReference type="GO" id="GO:0006516">
    <property type="term" value="P:glycoprotein catabolic process"/>
    <property type="evidence" value="ECO:0007669"/>
    <property type="project" value="TreeGrafter"/>
</dbReference>